<dbReference type="GO" id="GO:0006515">
    <property type="term" value="P:protein quality control for misfolded or incompletely synthesized proteins"/>
    <property type="evidence" value="ECO:0007669"/>
    <property type="project" value="UniProtKB-UniRule"/>
</dbReference>
<accession>A0A2H0WQ17</accession>
<feature type="binding site" evidence="7">
    <location>
        <position position="66"/>
    </location>
    <ligand>
        <name>tRNA</name>
        <dbReference type="ChEBI" id="CHEBI:17843"/>
    </ligand>
</feature>
<feature type="site" description="Stabilizes the basic form of H active site to accept a proton" evidence="7">
    <location>
        <position position="93"/>
    </location>
</feature>
<dbReference type="AlphaFoldDB" id="A0A2H0WQ17"/>
<sequence length="186" mass="20873">MILIVGLGNPGEKYENTRHNIGFMVVDHFLKKMTSVGESIWEKELKFNCFLAKAGKEVFMAKPNSFMNASGKVVQKLLNFYKISPFALYVVHDDLDLPLGKIKISYGRGSAGHKGVESIIEQIKSNNFVRLRVGIGSDKKIDEEKYVISDFEKNEAGKLKQAVKKAVEALEFILKKGAEKAANRYN</sequence>
<dbReference type="SUPFAM" id="SSF53178">
    <property type="entry name" value="Peptidyl-tRNA hydrolase-like"/>
    <property type="match status" value="1"/>
</dbReference>
<dbReference type="GO" id="GO:0004045">
    <property type="term" value="F:peptidyl-tRNA hydrolase activity"/>
    <property type="evidence" value="ECO:0007669"/>
    <property type="project" value="UniProtKB-UniRule"/>
</dbReference>
<organism evidence="10 11">
    <name type="scientific">Candidatus Shapirobacteria bacterium CG09_land_8_20_14_0_10_39_12</name>
    <dbReference type="NCBI Taxonomy" id="1974885"/>
    <lineage>
        <taxon>Bacteria</taxon>
        <taxon>Candidatus Shapironibacteriota</taxon>
    </lineage>
</organism>
<dbReference type="FunFam" id="3.40.50.1470:FF:000001">
    <property type="entry name" value="Peptidyl-tRNA hydrolase"/>
    <property type="match status" value="1"/>
</dbReference>
<name>A0A2H0WQ17_9BACT</name>
<dbReference type="EC" id="3.1.1.29" evidence="1 7"/>
<dbReference type="EMBL" id="PEZI01000024">
    <property type="protein sequence ID" value="PIS14750.1"/>
    <property type="molecule type" value="Genomic_DNA"/>
</dbReference>
<evidence type="ECO:0000313" key="11">
    <source>
        <dbReference type="Proteomes" id="UP000230775"/>
    </source>
</evidence>
<dbReference type="NCBIfam" id="TIGR00447">
    <property type="entry name" value="pth"/>
    <property type="match status" value="1"/>
</dbReference>
<dbReference type="Pfam" id="PF01195">
    <property type="entry name" value="Pept_tRNA_hydro"/>
    <property type="match status" value="1"/>
</dbReference>
<dbReference type="HAMAP" id="MF_00083">
    <property type="entry name" value="Pept_tRNA_hydro_bact"/>
    <property type="match status" value="1"/>
</dbReference>
<dbReference type="PANTHER" id="PTHR17224:SF1">
    <property type="entry name" value="PEPTIDYL-TRNA HYDROLASE"/>
    <property type="match status" value="1"/>
</dbReference>
<feature type="binding site" evidence="7">
    <location>
        <position position="68"/>
    </location>
    <ligand>
        <name>tRNA</name>
        <dbReference type="ChEBI" id="CHEBI:17843"/>
    </ligand>
</feature>
<dbReference type="GO" id="GO:0000049">
    <property type="term" value="F:tRNA binding"/>
    <property type="evidence" value="ECO:0007669"/>
    <property type="project" value="UniProtKB-UniRule"/>
</dbReference>
<gene>
    <name evidence="7" type="primary">pth</name>
    <name evidence="10" type="ORF">COT64_00990</name>
</gene>
<feature type="binding site" evidence="7">
    <location>
        <position position="14"/>
    </location>
    <ligand>
        <name>tRNA</name>
        <dbReference type="ChEBI" id="CHEBI:17843"/>
    </ligand>
</feature>
<protein>
    <recommendedName>
        <fullName evidence="6 7">Peptidyl-tRNA hydrolase</fullName>
        <shortName evidence="7">Pth</shortName>
        <ecNumber evidence="1 7">3.1.1.29</ecNumber>
    </recommendedName>
</protein>
<comment type="caution">
    <text evidence="10">The sequence shown here is derived from an EMBL/GenBank/DDBJ whole genome shotgun (WGS) entry which is preliminary data.</text>
</comment>
<feature type="active site" description="Proton acceptor" evidence="7">
    <location>
        <position position="19"/>
    </location>
</feature>
<dbReference type="InterPro" id="IPR018171">
    <property type="entry name" value="Pept_tRNA_hydro_CS"/>
</dbReference>
<keyword evidence="3 7" id="KW-0378">Hydrolase</keyword>
<proteinExistence type="inferred from homology"/>
<comment type="subunit">
    <text evidence="7">Monomer.</text>
</comment>
<dbReference type="PANTHER" id="PTHR17224">
    <property type="entry name" value="PEPTIDYL-TRNA HYDROLASE"/>
    <property type="match status" value="1"/>
</dbReference>
<keyword evidence="4 7" id="KW-0694">RNA-binding</keyword>
<dbReference type="InterPro" id="IPR001328">
    <property type="entry name" value="Pept_tRNA_hydro"/>
</dbReference>
<evidence type="ECO:0000256" key="3">
    <source>
        <dbReference type="ARBA" id="ARBA00022801"/>
    </source>
</evidence>
<evidence type="ECO:0000256" key="5">
    <source>
        <dbReference type="ARBA" id="ARBA00038063"/>
    </source>
</evidence>
<keyword evidence="7" id="KW-0963">Cytoplasm</keyword>
<evidence type="ECO:0000256" key="8">
    <source>
        <dbReference type="RuleBase" id="RU000673"/>
    </source>
</evidence>
<dbReference type="Gene3D" id="3.40.50.1470">
    <property type="entry name" value="Peptidyl-tRNA hydrolase"/>
    <property type="match status" value="1"/>
</dbReference>
<evidence type="ECO:0000256" key="6">
    <source>
        <dbReference type="ARBA" id="ARBA00050038"/>
    </source>
</evidence>
<evidence type="ECO:0000256" key="2">
    <source>
        <dbReference type="ARBA" id="ARBA00022555"/>
    </source>
</evidence>
<reference evidence="11" key="1">
    <citation type="submission" date="2017-09" db="EMBL/GenBank/DDBJ databases">
        <title>Depth-based differentiation of microbial function through sediment-hosted aquifers and enrichment of novel symbionts in the deep terrestrial subsurface.</title>
        <authorList>
            <person name="Probst A.J."/>
            <person name="Ladd B."/>
            <person name="Jarett J.K."/>
            <person name="Geller-Mcgrath D.E."/>
            <person name="Sieber C.M.K."/>
            <person name="Emerson J.B."/>
            <person name="Anantharaman K."/>
            <person name="Thomas B.C."/>
            <person name="Malmstrom R."/>
            <person name="Stieglmeier M."/>
            <person name="Klingl A."/>
            <person name="Woyke T."/>
            <person name="Ryan C.M."/>
            <person name="Banfield J.F."/>
        </authorList>
    </citation>
    <scope>NUCLEOTIDE SEQUENCE [LARGE SCALE GENOMIC DNA]</scope>
</reference>
<keyword evidence="2 7" id="KW-0820">tRNA-binding</keyword>
<comment type="similarity">
    <text evidence="5 7 9">Belongs to the PTH family.</text>
</comment>
<evidence type="ECO:0000256" key="7">
    <source>
        <dbReference type="HAMAP-Rule" id="MF_00083"/>
    </source>
</evidence>
<comment type="function">
    <text evidence="7">Hydrolyzes ribosome-free peptidyl-tRNAs (with 1 or more amino acids incorporated), which drop off the ribosome during protein synthesis, or as a result of ribosome stalling.</text>
</comment>
<comment type="caution">
    <text evidence="7">Lacks conserved residue(s) required for the propagation of feature annotation.</text>
</comment>
<evidence type="ECO:0000256" key="9">
    <source>
        <dbReference type="RuleBase" id="RU004320"/>
    </source>
</evidence>
<evidence type="ECO:0000256" key="1">
    <source>
        <dbReference type="ARBA" id="ARBA00013260"/>
    </source>
</evidence>
<evidence type="ECO:0000313" key="10">
    <source>
        <dbReference type="EMBL" id="PIS14750.1"/>
    </source>
</evidence>
<dbReference type="GO" id="GO:0072344">
    <property type="term" value="P:rescue of stalled ribosome"/>
    <property type="evidence" value="ECO:0007669"/>
    <property type="project" value="UniProtKB-UniRule"/>
</dbReference>
<dbReference type="GO" id="GO:0005737">
    <property type="term" value="C:cytoplasm"/>
    <property type="evidence" value="ECO:0007669"/>
    <property type="project" value="UniProtKB-SubCell"/>
</dbReference>
<feature type="site" description="Discriminates between blocked and unblocked aminoacyl-tRNA" evidence="7">
    <location>
        <position position="9"/>
    </location>
</feature>
<evidence type="ECO:0000256" key="4">
    <source>
        <dbReference type="ARBA" id="ARBA00022884"/>
    </source>
</evidence>
<dbReference type="CDD" id="cd00462">
    <property type="entry name" value="PTH"/>
    <property type="match status" value="1"/>
</dbReference>
<dbReference type="InterPro" id="IPR036416">
    <property type="entry name" value="Pept_tRNA_hydro_sf"/>
</dbReference>
<comment type="function">
    <text evidence="7">Catalyzes the release of premature peptidyl moieties from peptidyl-tRNA molecules trapped in stalled 50S ribosomal subunits, and thus maintains levels of free tRNAs and 50S ribosomes.</text>
</comment>
<dbReference type="PROSITE" id="PS01195">
    <property type="entry name" value="PEPT_TRNA_HYDROL_1"/>
    <property type="match status" value="1"/>
</dbReference>
<comment type="subcellular location">
    <subcellularLocation>
        <location evidence="7">Cytoplasm</location>
    </subcellularLocation>
</comment>
<dbReference type="Proteomes" id="UP000230775">
    <property type="component" value="Unassembled WGS sequence"/>
</dbReference>
<comment type="catalytic activity">
    <reaction evidence="7 8">
        <text>an N-acyl-L-alpha-aminoacyl-tRNA + H2O = an N-acyl-L-amino acid + a tRNA + H(+)</text>
        <dbReference type="Rhea" id="RHEA:54448"/>
        <dbReference type="Rhea" id="RHEA-COMP:10123"/>
        <dbReference type="Rhea" id="RHEA-COMP:13883"/>
        <dbReference type="ChEBI" id="CHEBI:15377"/>
        <dbReference type="ChEBI" id="CHEBI:15378"/>
        <dbReference type="ChEBI" id="CHEBI:59874"/>
        <dbReference type="ChEBI" id="CHEBI:78442"/>
        <dbReference type="ChEBI" id="CHEBI:138191"/>
        <dbReference type="EC" id="3.1.1.29"/>
    </reaction>
</comment>